<sequence>MPRILRFIDGKPVNAGIVTRAELLGQGLFETMRWQGGIPLLPWHLKRLRRGAADLGYNPDLVESLFLNELEVVTAVLMPGDQQVVRFQLSHTQDERGYATQMGELSSLWQVSSAPSAVFSVVQDAIFDTQSMPFNAGQPGKFSSRLDQVLAADRAQGQVLLRCDHNGFLREGLSSNLFFYRQGILYTPDLSQWGVEGTFRAWLIAHWRKLGRPVITGDFRPDSLQAADAVWLCNAVRGVQVVTAIGPTRYNIGLPIIKQLEQVVTDLFYENS</sequence>
<gene>
    <name evidence="2" type="ORF">NFC81_07950</name>
</gene>
<dbReference type="InterPro" id="IPR043131">
    <property type="entry name" value="BCAT-like_N"/>
</dbReference>
<dbReference type="InterPro" id="IPR043132">
    <property type="entry name" value="BCAT-like_C"/>
</dbReference>
<dbReference type="InterPro" id="IPR036038">
    <property type="entry name" value="Aminotransferase-like"/>
</dbReference>
<dbReference type="GO" id="GO:0046394">
    <property type="term" value="P:carboxylic acid biosynthetic process"/>
    <property type="evidence" value="ECO:0007669"/>
    <property type="project" value="UniProtKB-ARBA"/>
</dbReference>
<dbReference type="InterPro" id="IPR050571">
    <property type="entry name" value="Class-IV_PLP-Dep_Aminotrnsfr"/>
</dbReference>
<dbReference type="EMBL" id="CP101717">
    <property type="protein sequence ID" value="WLD56670.1"/>
    <property type="molecule type" value="Genomic_DNA"/>
</dbReference>
<name>A0AB38YCS2_9GAMM</name>
<organism evidence="2">
    <name type="scientific">Salinispirillum sp. LH 10-3-1</name>
    <dbReference type="NCBI Taxonomy" id="2952525"/>
    <lineage>
        <taxon>Bacteria</taxon>
        <taxon>Pseudomonadati</taxon>
        <taxon>Pseudomonadota</taxon>
        <taxon>Gammaproteobacteria</taxon>
        <taxon>Oceanospirillales</taxon>
        <taxon>Saccharospirillaceae</taxon>
        <taxon>Salinispirillum</taxon>
    </lineage>
</organism>
<dbReference type="Gene3D" id="3.20.10.10">
    <property type="entry name" value="D-amino Acid Aminotransferase, subunit A, domain 2"/>
    <property type="match status" value="1"/>
</dbReference>
<dbReference type="AlphaFoldDB" id="A0AB38YCS2"/>
<evidence type="ECO:0000256" key="1">
    <source>
        <dbReference type="ARBA" id="ARBA00009320"/>
    </source>
</evidence>
<reference evidence="2" key="1">
    <citation type="submission" date="2022-07" db="EMBL/GenBank/DDBJ databases">
        <title>Complete genome sequence of Salinispirillum sp. LH10-3-1 capable of multiple carbohydrate inversion isolated from a soda lake.</title>
        <authorList>
            <person name="Liu J."/>
            <person name="Zhai Y."/>
            <person name="Zhang H."/>
            <person name="Yang H."/>
            <person name="Qu J."/>
            <person name="Li J."/>
        </authorList>
    </citation>
    <scope>NUCLEOTIDE SEQUENCE</scope>
    <source>
        <strain evidence="2">LH 10-3-1</strain>
    </source>
</reference>
<evidence type="ECO:0000313" key="2">
    <source>
        <dbReference type="EMBL" id="WLD56670.1"/>
    </source>
</evidence>
<dbReference type="PANTHER" id="PTHR42743">
    <property type="entry name" value="AMINO-ACID AMINOTRANSFERASE"/>
    <property type="match status" value="1"/>
</dbReference>
<keyword evidence="2" id="KW-0032">Aminotransferase</keyword>
<protein>
    <submittedName>
        <fullName evidence="2">Aminotransferase class IV</fullName>
    </submittedName>
</protein>
<keyword evidence="2" id="KW-0808">Transferase</keyword>
<proteinExistence type="inferred from homology"/>
<comment type="similarity">
    <text evidence="1">Belongs to the class-IV pyridoxal-phosphate-dependent aminotransferase family.</text>
</comment>
<dbReference type="PANTHER" id="PTHR42743:SF13">
    <property type="entry name" value="P-LOOP CONTAINING NUCLEOSIDE TRIPHOSPHATE HYDROLASE PROTEIN"/>
    <property type="match status" value="1"/>
</dbReference>
<accession>A0AB38YCS2</accession>
<dbReference type="Pfam" id="PF01063">
    <property type="entry name" value="Aminotran_4"/>
    <property type="match status" value="1"/>
</dbReference>
<dbReference type="SUPFAM" id="SSF56752">
    <property type="entry name" value="D-aminoacid aminotransferase-like PLP-dependent enzymes"/>
    <property type="match status" value="1"/>
</dbReference>
<dbReference type="RefSeq" id="WP_304993953.1">
    <property type="nucleotide sequence ID" value="NZ_CP101717.1"/>
</dbReference>
<dbReference type="GO" id="GO:0008483">
    <property type="term" value="F:transaminase activity"/>
    <property type="evidence" value="ECO:0007669"/>
    <property type="project" value="UniProtKB-KW"/>
</dbReference>
<dbReference type="InterPro" id="IPR001544">
    <property type="entry name" value="Aminotrans_IV"/>
</dbReference>
<dbReference type="Gene3D" id="3.30.470.10">
    <property type="match status" value="1"/>
</dbReference>